<evidence type="ECO:0000313" key="1">
    <source>
        <dbReference type="EMBL" id="MQK28658.1"/>
    </source>
</evidence>
<gene>
    <name evidence="1" type="ORF">EIZ93_31715</name>
</gene>
<proteinExistence type="predicted"/>
<protein>
    <submittedName>
        <fullName evidence="1">DNA-binding protein</fullName>
    </submittedName>
</protein>
<evidence type="ECO:0000313" key="2">
    <source>
        <dbReference type="Proteomes" id="UP000359125"/>
    </source>
</evidence>
<comment type="caution">
    <text evidence="1">The sequence shown here is derived from an EMBL/GenBank/DDBJ whole genome shotgun (WGS) entry which is preliminary data.</text>
</comment>
<feature type="non-terminal residue" evidence="1">
    <location>
        <position position="97"/>
    </location>
</feature>
<name>A0A5P0JIZ4_ECOLX</name>
<organism evidence="1 2">
    <name type="scientific">Escherichia coli</name>
    <dbReference type="NCBI Taxonomy" id="562"/>
    <lineage>
        <taxon>Bacteria</taxon>
        <taxon>Pseudomonadati</taxon>
        <taxon>Pseudomonadota</taxon>
        <taxon>Gammaproteobacteria</taxon>
        <taxon>Enterobacterales</taxon>
        <taxon>Enterobacteriaceae</taxon>
        <taxon>Escherichia</taxon>
    </lineage>
</organism>
<reference evidence="1 2" key="1">
    <citation type="journal article" date="2019" name="Environ. Health Perspect.">
        <title>Inter-host Transmission of Carbapenemase-Producing Escherichia coli among Humans and Backyard Animals.</title>
        <authorList>
            <person name="Li J."/>
            <person name="Bi Z."/>
            <person name="Ma S."/>
            <person name="Chen B."/>
            <person name="Cai C."/>
            <person name="He J."/>
            <person name="Schwarz S."/>
            <person name="Sun C."/>
            <person name="Zhou Y."/>
            <person name="Yin J."/>
            <person name="Hulth A."/>
            <person name="Wang Y."/>
            <person name="Shen Z."/>
            <person name="Wang S."/>
            <person name="Wu C."/>
            <person name="Nilsson L.E."/>
            <person name="Walsh T.R."/>
            <person name="Borjesson S."/>
            <person name="Shen J."/>
            <person name="Sun Q."/>
            <person name="Wang Y."/>
        </authorList>
    </citation>
    <scope>NUCLEOTIDE SEQUENCE [LARGE SCALE GENOMIC DNA]</scope>
    <source>
        <strain evidence="1 2">A016f</strain>
    </source>
</reference>
<accession>A0A5P0JIZ4</accession>
<dbReference type="AlphaFoldDB" id="A0A5P0JIZ4"/>
<dbReference type="EMBL" id="RYCF01000875">
    <property type="protein sequence ID" value="MQK28658.1"/>
    <property type="molecule type" value="Genomic_DNA"/>
</dbReference>
<keyword evidence="1" id="KW-0238">DNA-binding</keyword>
<dbReference type="Proteomes" id="UP000359125">
    <property type="component" value="Unassembled WGS sequence"/>
</dbReference>
<sequence>MSKISDLNYSQHITLADNFKQKSEVLNTWRVGMNDFARIAGGQDSRRNILSPRAFLEFLAKIFTLGYVDFSKRSNEAGRNMMAHIESSSYIKNNDGS</sequence>
<dbReference type="GO" id="GO:0003677">
    <property type="term" value="F:DNA binding"/>
    <property type="evidence" value="ECO:0007669"/>
    <property type="project" value="UniProtKB-KW"/>
</dbReference>